<comment type="caution">
    <text evidence="1">The sequence shown here is derived from an EMBL/GenBank/DDBJ whole genome shotgun (WGS) entry which is preliminary data.</text>
</comment>
<dbReference type="RefSeq" id="WP_135017671.1">
    <property type="nucleotide sequence ID" value="NZ_CBCPJX010000005.1"/>
</dbReference>
<protein>
    <submittedName>
        <fullName evidence="1">Uncharacterized protein</fullName>
    </submittedName>
</protein>
<dbReference type="AlphaFoldDB" id="A0A7Z8G325"/>
<organism evidence="1 2">
    <name type="scientific">Carnobacterium divergens</name>
    <name type="common">Lactobacillus divergens</name>
    <dbReference type="NCBI Taxonomy" id="2748"/>
    <lineage>
        <taxon>Bacteria</taxon>
        <taxon>Bacillati</taxon>
        <taxon>Bacillota</taxon>
        <taxon>Bacilli</taxon>
        <taxon>Lactobacillales</taxon>
        <taxon>Carnobacteriaceae</taxon>
        <taxon>Carnobacterium</taxon>
    </lineage>
</organism>
<evidence type="ECO:0000313" key="2">
    <source>
        <dbReference type="Proteomes" id="UP000297938"/>
    </source>
</evidence>
<accession>A0A7Z8G325</accession>
<dbReference type="EMBL" id="NRPP01000021">
    <property type="protein sequence ID" value="TFJ23150.1"/>
    <property type="molecule type" value="Genomic_DNA"/>
</dbReference>
<proteinExistence type="predicted"/>
<evidence type="ECO:0000313" key="1">
    <source>
        <dbReference type="EMBL" id="TFJ23150.1"/>
    </source>
</evidence>
<sequence>MDLKKIFKGLPDWNKTVNDNFDLINKRVEQDTGWIKANLTGGAINKDDDPVQYRKVNNLVIVRGYLRVPESGGAIIWTPPTEFVPQNQMLVRAAFQNSDVTRTAVVRFWGGKLVSVYNNSSGDYCYIEAIYYV</sequence>
<name>A0A7Z8G325_CARDV</name>
<dbReference type="Proteomes" id="UP000297938">
    <property type="component" value="Unassembled WGS sequence"/>
</dbReference>
<gene>
    <name evidence="1" type="ORF">CKN69_13280</name>
</gene>
<reference evidence="1 2" key="1">
    <citation type="journal article" date="2018" name="Int. J. Food Microbiol.">
        <title>Growth of Carnobacterium spp. isolated from chilled vacuum-packaged meat under relevant acidic conditions.</title>
        <authorList>
            <person name="Zhang P."/>
            <person name="Badoni M."/>
            <person name="Ganzle M."/>
            <person name="Yang X."/>
        </authorList>
    </citation>
    <scope>NUCLEOTIDE SEQUENCE [LARGE SCALE GENOMIC DNA]</scope>
    <source>
        <strain evidence="1 2">B2</strain>
    </source>
</reference>